<evidence type="ECO:0000313" key="5">
    <source>
        <dbReference type="EMBL" id="ACU84169.1"/>
    </source>
</evidence>
<dbReference type="Pfam" id="PF00534">
    <property type="entry name" value="Glycos_transf_1"/>
    <property type="match status" value="1"/>
</dbReference>
<dbReference type="AlphaFoldDB" id="C7MGH8"/>
<evidence type="ECO:0000256" key="2">
    <source>
        <dbReference type="ARBA" id="ARBA00022679"/>
    </source>
</evidence>
<dbReference type="InterPro" id="IPR001296">
    <property type="entry name" value="Glyco_trans_1"/>
</dbReference>
<protein>
    <submittedName>
        <fullName evidence="5">Glycosyltransferase</fullName>
    </submittedName>
</protein>
<organism evidence="5 6">
    <name type="scientific">Brachybacterium faecium (strain ATCC 43885 / DSM 4810 / JCM 11609 / LMG 19847 / NBRC 14762 / NCIMB 9860 / 6-10)</name>
    <dbReference type="NCBI Taxonomy" id="446465"/>
    <lineage>
        <taxon>Bacteria</taxon>
        <taxon>Bacillati</taxon>
        <taxon>Actinomycetota</taxon>
        <taxon>Actinomycetes</taxon>
        <taxon>Micrococcales</taxon>
        <taxon>Dermabacteraceae</taxon>
        <taxon>Brachybacterium</taxon>
    </lineage>
</organism>
<dbReference type="Proteomes" id="UP000001919">
    <property type="component" value="Chromosome"/>
</dbReference>
<dbReference type="HOGENOM" id="CLU_009583_0_4_11"/>
<dbReference type="KEGG" id="bfa:Bfae_02930"/>
<dbReference type="PANTHER" id="PTHR12526:SF630">
    <property type="entry name" value="GLYCOSYLTRANSFERASE"/>
    <property type="match status" value="1"/>
</dbReference>
<evidence type="ECO:0000259" key="3">
    <source>
        <dbReference type="Pfam" id="PF00534"/>
    </source>
</evidence>
<feature type="domain" description="Glycosyltransferase subfamily 4-like N-terminal" evidence="4">
    <location>
        <begin position="19"/>
        <end position="182"/>
    </location>
</feature>
<dbReference type="OrthoDB" id="8878585at2"/>
<dbReference type="PANTHER" id="PTHR12526">
    <property type="entry name" value="GLYCOSYLTRANSFERASE"/>
    <property type="match status" value="1"/>
</dbReference>
<reference evidence="5 6" key="1">
    <citation type="journal article" date="2009" name="Stand. Genomic Sci.">
        <title>Complete genome sequence of Brachybacterium faecium type strain (Schefferle 6-10).</title>
        <authorList>
            <person name="Lapidus A."/>
            <person name="Pukall R."/>
            <person name="Labuttii K."/>
            <person name="Copeland A."/>
            <person name="Del Rio T.G."/>
            <person name="Nolan M."/>
            <person name="Chen F."/>
            <person name="Lucas S."/>
            <person name="Tice H."/>
            <person name="Cheng J.F."/>
            <person name="Bruce D."/>
            <person name="Goodwin L."/>
            <person name="Pitluck S."/>
            <person name="Rohde M."/>
            <person name="Goker M."/>
            <person name="Pati A."/>
            <person name="Ivanova N."/>
            <person name="Mavrommatis K."/>
            <person name="Chen A."/>
            <person name="Palaniappan K."/>
            <person name="D'haeseleer P."/>
            <person name="Chain P."/>
            <person name="Bristow J."/>
            <person name="Eisen J.A."/>
            <person name="Markowitz V."/>
            <person name="Hugenholtz P."/>
            <person name="Kyrpides N.C."/>
            <person name="Klenk H.P."/>
        </authorList>
    </citation>
    <scope>NUCLEOTIDE SEQUENCE [LARGE SCALE GENOMIC DNA]</scope>
    <source>
        <strain evidence="6">ATCC 43885 / DSM 4810 / JCM 11609 / LMG 19847 / NBRC 14762 / NCIMB 9860 / 6-10</strain>
    </source>
</reference>
<keyword evidence="1" id="KW-0328">Glycosyltransferase</keyword>
<evidence type="ECO:0000259" key="4">
    <source>
        <dbReference type="Pfam" id="PF13439"/>
    </source>
</evidence>
<dbReference type="Gene3D" id="3.40.50.2000">
    <property type="entry name" value="Glycogen Phosphorylase B"/>
    <property type="match status" value="2"/>
</dbReference>
<evidence type="ECO:0000256" key="1">
    <source>
        <dbReference type="ARBA" id="ARBA00022676"/>
    </source>
</evidence>
<dbReference type="STRING" id="446465.Bfae_02930"/>
<dbReference type="Pfam" id="PF13439">
    <property type="entry name" value="Glyco_transf_4"/>
    <property type="match status" value="1"/>
</dbReference>
<dbReference type="InterPro" id="IPR028098">
    <property type="entry name" value="Glyco_trans_4-like_N"/>
</dbReference>
<dbReference type="GO" id="GO:0016757">
    <property type="term" value="F:glycosyltransferase activity"/>
    <property type="evidence" value="ECO:0007669"/>
    <property type="project" value="UniProtKB-KW"/>
</dbReference>
<name>C7MGH8_BRAFD</name>
<accession>C7MGH8</accession>
<keyword evidence="6" id="KW-1185">Reference proteome</keyword>
<proteinExistence type="predicted"/>
<dbReference type="SUPFAM" id="SSF53756">
    <property type="entry name" value="UDP-Glycosyltransferase/glycogen phosphorylase"/>
    <property type="match status" value="1"/>
</dbReference>
<evidence type="ECO:0000313" key="6">
    <source>
        <dbReference type="Proteomes" id="UP000001919"/>
    </source>
</evidence>
<dbReference type="eggNOG" id="COG0438">
    <property type="taxonomic scope" value="Bacteria"/>
</dbReference>
<gene>
    <name evidence="5" type="ordered locus">Bfae_02930</name>
</gene>
<dbReference type="CAZy" id="GT4">
    <property type="family name" value="Glycosyltransferase Family 4"/>
</dbReference>
<sequence length="386" mass="42693">MSRDPKSVLVVHPGAELFGSDRMLLESVEGLLEAGLHVTVALPSDGPLVAELKAMGAPVDIVPMFVLRKQLLKPHGWPMLLRTALFGAIAAWRMLSRRRPAAIYVSTIIIPQWPLLARLRGARSISHVHEAERSGNRWINRLLYLPHLASQRVLVNSRFSQETIRWALPALIRRSEIVYNGVASPPHSTPPREPLEGALRLLYMGRLSPRKGVDLVLEAADLLQRRGRQVKVTLLGTAFTGYEWYEEQLREQAADGDFEVDFAGFHTEIWPFLAESDILLVPSRMDEPFGNTAVEGILAQRPVIASDSSGLREAAGGYATSRLIPPDDAKAIADALAEIADLWPFIVNDLPSSRDRALRRHSPSVYRQRIASAVSGRSPGTGWNKG</sequence>
<keyword evidence="2 5" id="KW-0808">Transferase</keyword>
<feature type="domain" description="Glycosyl transferase family 1" evidence="3">
    <location>
        <begin position="198"/>
        <end position="340"/>
    </location>
</feature>
<dbReference type="EMBL" id="CP001643">
    <property type="protein sequence ID" value="ACU84169.1"/>
    <property type="molecule type" value="Genomic_DNA"/>
</dbReference>
<dbReference type="PATRIC" id="fig|446465.5.peg.289"/>
<dbReference type="CDD" id="cd03801">
    <property type="entry name" value="GT4_PimA-like"/>
    <property type="match status" value="1"/>
</dbReference>